<dbReference type="AlphaFoldDB" id="A0A8J4Y646"/>
<comment type="caution">
    <text evidence="2">The sequence shown here is derived from an EMBL/GenBank/DDBJ whole genome shotgun (WGS) entry which is preliminary data.</text>
</comment>
<name>A0A8J4Y646_CHIOP</name>
<feature type="compositionally biased region" description="Basic and acidic residues" evidence="1">
    <location>
        <begin position="305"/>
        <end position="315"/>
    </location>
</feature>
<evidence type="ECO:0000313" key="2">
    <source>
        <dbReference type="EMBL" id="KAG0717461.1"/>
    </source>
</evidence>
<accession>A0A8J4Y646</accession>
<gene>
    <name evidence="2" type="ORF">GWK47_054374</name>
</gene>
<feature type="region of interest" description="Disordered" evidence="1">
    <location>
        <begin position="23"/>
        <end position="104"/>
    </location>
</feature>
<feature type="compositionally biased region" description="Basic residues" evidence="1">
    <location>
        <begin position="295"/>
        <end position="304"/>
    </location>
</feature>
<organism evidence="2 3">
    <name type="scientific">Chionoecetes opilio</name>
    <name type="common">Atlantic snow crab</name>
    <name type="synonym">Cancer opilio</name>
    <dbReference type="NCBI Taxonomy" id="41210"/>
    <lineage>
        <taxon>Eukaryota</taxon>
        <taxon>Metazoa</taxon>
        <taxon>Ecdysozoa</taxon>
        <taxon>Arthropoda</taxon>
        <taxon>Crustacea</taxon>
        <taxon>Multicrustacea</taxon>
        <taxon>Malacostraca</taxon>
        <taxon>Eumalacostraca</taxon>
        <taxon>Eucarida</taxon>
        <taxon>Decapoda</taxon>
        <taxon>Pleocyemata</taxon>
        <taxon>Brachyura</taxon>
        <taxon>Eubrachyura</taxon>
        <taxon>Majoidea</taxon>
        <taxon>Majidae</taxon>
        <taxon>Chionoecetes</taxon>
    </lineage>
</organism>
<feature type="region of interest" description="Disordered" evidence="1">
    <location>
        <begin position="163"/>
        <end position="369"/>
    </location>
</feature>
<dbReference type="Proteomes" id="UP000770661">
    <property type="component" value="Unassembled WGS sequence"/>
</dbReference>
<feature type="compositionally biased region" description="Basic and acidic residues" evidence="1">
    <location>
        <begin position="323"/>
        <end position="335"/>
    </location>
</feature>
<proteinExistence type="predicted"/>
<reference evidence="2" key="1">
    <citation type="submission" date="2020-07" db="EMBL/GenBank/DDBJ databases">
        <title>The High-quality genome of the commercially important snow crab, Chionoecetes opilio.</title>
        <authorList>
            <person name="Jeong J.-H."/>
            <person name="Ryu S."/>
        </authorList>
    </citation>
    <scope>NUCLEOTIDE SEQUENCE</scope>
    <source>
        <strain evidence="2">MADBK_172401_WGS</strain>
        <tissue evidence="2">Digestive gland</tissue>
    </source>
</reference>
<feature type="compositionally biased region" description="Polar residues" evidence="1">
    <location>
        <begin position="235"/>
        <end position="249"/>
    </location>
</feature>
<feature type="compositionally biased region" description="Polar residues" evidence="1">
    <location>
        <begin position="203"/>
        <end position="213"/>
    </location>
</feature>
<dbReference type="EMBL" id="JACEEZ010017512">
    <property type="protein sequence ID" value="KAG0717461.1"/>
    <property type="molecule type" value="Genomic_DNA"/>
</dbReference>
<evidence type="ECO:0000313" key="3">
    <source>
        <dbReference type="Proteomes" id="UP000770661"/>
    </source>
</evidence>
<feature type="compositionally biased region" description="Low complexity" evidence="1">
    <location>
        <begin position="30"/>
        <end position="56"/>
    </location>
</feature>
<feature type="compositionally biased region" description="Polar residues" evidence="1">
    <location>
        <begin position="83"/>
        <end position="92"/>
    </location>
</feature>
<protein>
    <submittedName>
        <fullName evidence="2">Uncharacterized protein</fullName>
    </submittedName>
</protein>
<sequence>MKLFAFTTPCDLVSLQTETLAETLKGVEDTTVTSTTPSTTGSTPTSSTPAPKSSTHSPEKIQEKTSFMSRIFSKSKEQEQTKETTLGKSSLSSHDECDGNPMVSGFQVDLDPDDLQIGSGVNIVAEEDEESKHESEECAEVTSTTNAKLVHCGLPAQNLNSVNSEEHVRTRGKSAKCKASPVVSEVQDQPNTFLDFHDADPFTLSQSKPSSSVLGMRESEEEEKGDHLDDWLNSEEGTISNPYVSNSNVMPEGATLQESDADEGPPGESTRVLEKVDPHSCSTSRSDSPAETSERKKKHKRKDKEKKEKDDDKSLVKRKKKSKDKDKEKEKEGVEKKKKKKKKDKDKDGLEEFFNGSPEKEFDEAYEAI</sequence>
<keyword evidence="3" id="KW-1185">Reference proteome</keyword>
<evidence type="ECO:0000256" key="1">
    <source>
        <dbReference type="SAM" id="MobiDB-lite"/>
    </source>
</evidence>
<feature type="compositionally biased region" description="Polar residues" evidence="1">
    <location>
        <begin position="280"/>
        <end position="291"/>
    </location>
</feature>